<dbReference type="InParanoid" id="A0A251SD41"/>
<protein>
    <submittedName>
        <fullName evidence="2">Putative DNA glycosylase</fullName>
    </submittedName>
</protein>
<evidence type="ECO:0000313" key="1">
    <source>
        <dbReference type="EMBL" id="KAF5808426.1"/>
    </source>
</evidence>
<dbReference type="AlphaFoldDB" id="A0A251SD41"/>
<proteinExistence type="predicted"/>
<dbReference type="Gramene" id="mRNA:HanXRQr2_Chr04g0145241">
    <property type="protein sequence ID" value="mRNA:HanXRQr2_Chr04g0145241"/>
    <property type="gene ID" value="HanXRQr2_Chr04g0145241"/>
</dbReference>
<sequence>MILDAKTDREVLAEAIENLITPLGLQKGKTERIQRFSEGYLWDGHTSLNSMALGSTSQMPMKYLLQGSGGA</sequence>
<gene>
    <name evidence="2" type="ORF">HannXRQ_Chr14g0426811</name>
    <name evidence="1" type="ORF">HanXRQr2_Chr04g0145241</name>
</gene>
<dbReference type="EMBL" id="CM007903">
    <property type="protein sequence ID" value="OTF96757.1"/>
    <property type="molecule type" value="Genomic_DNA"/>
</dbReference>
<keyword evidence="3" id="KW-1185">Reference proteome</keyword>
<reference evidence="1 3" key="1">
    <citation type="journal article" date="2017" name="Nature">
        <title>The sunflower genome provides insights into oil metabolism, flowering and Asterid evolution.</title>
        <authorList>
            <person name="Badouin H."/>
            <person name="Gouzy J."/>
            <person name="Grassa C.J."/>
            <person name="Murat F."/>
            <person name="Staton S.E."/>
            <person name="Cottret L."/>
            <person name="Lelandais-Briere C."/>
            <person name="Owens G.L."/>
            <person name="Carrere S."/>
            <person name="Mayjonade B."/>
            <person name="Legrand L."/>
            <person name="Gill N."/>
            <person name="Kane N.C."/>
            <person name="Bowers J.E."/>
            <person name="Hubner S."/>
            <person name="Bellec A."/>
            <person name="Berard A."/>
            <person name="Berges H."/>
            <person name="Blanchet N."/>
            <person name="Boniface M.C."/>
            <person name="Brunel D."/>
            <person name="Catrice O."/>
            <person name="Chaidir N."/>
            <person name="Claudel C."/>
            <person name="Donnadieu C."/>
            <person name="Faraut T."/>
            <person name="Fievet G."/>
            <person name="Helmstetter N."/>
            <person name="King M."/>
            <person name="Knapp S.J."/>
            <person name="Lai Z."/>
            <person name="Le Paslier M.C."/>
            <person name="Lippi Y."/>
            <person name="Lorenzon L."/>
            <person name="Mandel J.R."/>
            <person name="Marage G."/>
            <person name="Marchand G."/>
            <person name="Marquand E."/>
            <person name="Bret-Mestries E."/>
            <person name="Morien E."/>
            <person name="Nambeesan S."/>
            <person name="Nguyen T."/>
            <person name="Pegot-Espagnet P."/>
            <person name="Pouilly N."/>
            <person name="Raftis F."/>
            <person name="Sallet E."/>
            <person name="Schiex T."/>
            <person name="Thomas J."/>
            <person name="Vandecasteele C."/>
            <person name="Vares D."/>
            <person name="Vear F."/>
            <person name="Vautrin S."/>
            <person name="Crespi M."/>
            <person name="Mangin B."/>
            <person name="Burke J.M."/>
            <person name="Salse J."/>
            <person name="Munos S."/>
            <person name="Vincourt P."/>
            <person name="Rieseberg L.H."/>
            <person name="Langlade N.B."/>
        </authorList>
    </citation>
    <scope>NUCLEOTIDE SEQUENCE [LARGE SCALE GENOMIC DNA]</scope>
    <source>
        <strain evidence="3">cv. SF193</strain>
        <tissue evidence="1">Leaves</tissue>
    </source>
</reference>
<dbReference type="EMBL" id="MNCJ02000319">
    <property type="protein sequence ID" value="KAF5808426.1"/>
    <property type="molecule type" value="Genomic_DNA"/>
</dbReference>
<organism evidence="2 3">
    <name type="scientific">Helianthus annuus</name>
    <name type="common">Common sunflower</name>
    <dbReference type="NCBI Taxonomy" id="4232"/>
    <lineage>
        <taxon>Eukaryota</taxon>
        <taxon>Viridiplantae</taxon>
        <taxon>Streptophyta</taxon>
        <taxon>Embryophyta</taxon>
        <taxon>Tracheophyta</taxon>
        <taxon>Spermatophyta</taxon>
        <taxon>Magnoliopsida</taxon>
        <taxon>eudicotyledons</taxon>
        <taxon>Gunneridae</taxon>
        <taxon>Pentapetalae</taxon>
        <taxon>asterids</taxon>
        <taxon>campanulids</taxon>
        <taxon>Asterales</taxon>
        <taxon>Asteraceae</taxon>
        <taxon>Asteroideae</taxon>
        <taxon>Heliantheae alliance</taxon>
        <taxon>Heliantheae</taxon>
        <taxon>Helianthus</taxon>
    </lineage>
</organism>
<reference evidence="1" key="3">
    <citation type="submission" date="2020-06" db="EMBL/GenBank/DDBJ databases">
        <title>Helianthus annuus Genome sequencing and assembly Release 2.</title>
        <authorList>
            <person name="Gouzy J."/>
            <person name="Langlade N."/>
            <person name="Munos S."/>
        </authorList>
    </citation>
    <scope>NUCLEOTIDE SEQUENCE</scope>
    <source>
        <tissue evidence="1">Leaves</tissue>
    </source>
</reference>
<name>A0A251SD41_HELAN</name>
<evidence type="ECO:0000313" key="3">
    <source>
        <dbReference type="Proteomes" id="UP000215914"/>
    </source>
</evidence>
<reference evidence="2" key="2">
    <citation type="submission" date="2017-02" db="EMBL/GenBank/DDBJ databases">
        <title>Sunflower complete genome.</title>
        <authorList>
            <person name="Langlade N."/>
            <person name="Munos S."/>
        </authorList>
    </citation>
    <scope>NUCLEOTIDE SEQUENCE [LARGE SCALE GENOMIC DNA]</scope>
    <source>
        <tissue evidence="2">Leaves</tissue>
    </source>
</reference>
<dbReference type="Proteomes" id="UP000215914">
    <property type="component" value="Chromosome 14"/>
</dbReference>
<evidence type="ECO:0000313" key="2">
    <source>
        <dbReference type="EMBL" id="OTF96757.1"/>
    </source>
</evidence>
<accession>A0A251SD41</accession>